<dbReference type="EMBL" id="JASZYV010000001">
    <property type="protein sequence ID" value="MDM0043856.1"/>
    <property type="molecule type" value="Genomic_DNA"/>
</dbReference>
<keyword evidence="4" id="KW-1185">Reference proteome</keyword>
<evidence type="ECO:0000259" key="2">
    <source>
        <dbReference type="Pfam" id="PF04116"/>
    </source>
</evidence>
<feature type="transmembrane region" description="Helical" evidence="1">
    <location>
        <begin position="66"/>
        <end position="88"/>
    </location>
</feature>
<dbReference type="Proteomes" id="UP001174908">
    <property type="component" value="Unassembled WGS sequence"/>
</dbReference>
<evidence type="ECO:0000256" key="1">
    <source>
        <dbReference type="SAM" id="Phobius"/>
    </source>
</evidence>
<keyword evidence="1" id="KW-0472">Membrane</keyword>
<feature type="transmembrane region" description="Helical" evidence="1">
    <location>
        <begin position="167"/>
        <end position="186"/>
    </location>
</feature>
<proteinExistence type="predicted"/>
<protein>
    <submittedName>
        <fullName evidence="3">Sterol desaturase family protein</fullName>
    </submittedName>
</protein>
<keyword evidence="1" id="KW-1133">Transmembrane helix</keyword>
<name>A0ABT7N7D6_9BURK</name>
<accession>A0ABT7N7D6</accession>
<sequence>MKKLWDYDFNNARFKWFTYFLPLFIILFVAFDVLGDTGAKLTALLLSEIDPETRKYADAFPSQSGYTVLGVAVLSFISLYVALHAWLAMVKAYPVYGRHRTQVSVWTHACVNVIDFAVSALLIGGIWAALAMAGELDLGVPTWLQPELVAPKVEAWVAAHVPTLVSLPYLLAVFASIVLADLATFLRHYLVHWSRLLWYVSHRVHHTAEVLHPAGVGPAYALGFLTKAVEFMVLLMASKLFHHEPLLMEVLVFQMLTIMTEKFNHASAFYDWVCAKPWLKVVFHFFGAGPYHYMHHSAVEGEEINNLGGGGFMLWDKLFGTYVAPRATKPPVGLTNQPKIRMNPLAMYFSGWATIAYELRHNSVRHWFFILFGSVNYKPPRSKEYLIMNYSPPAEPARHVSPMTGLAANE</sequence>
<feature type="transmembrane region" description="Helical" evidence="1">
    <location>
        <begin position="109"/>
        <end position="133"/>
    </location>
</feature>
<feature type="domain" description="Fatty acid hydroxylase" evidence="2">
    <location>
        <begin position="175"/>
        <end position="321"/>
    </location>
</feature>
<organism evidence="3 4">
    <name type="scientific">Variovorax dokdonensis</name>
    <dbReference type="NCBI Taxonomy" id="344883"/>
    <lineage>
        <taxon>Bacteria</taxon>
        <taxon>Pseudomonadati</taxon>
        <taxon>Pseudomonadota</taxon>
        <taxon>Betaproteobacteria</taxon>
        <taxon>Burkholderiales</taxon>
        <taxon>Comamonadaceae</taxon>
        <taxon>Variovorax</taxon>
    </lineage>
</organism>
<dbReference type="Pfam" id="PF04116">
    <property type="entry name" value="FA_hydroxylase"/>
    <property type="match status" value="1"/>
</dbReference>
<reference evidence="3" key="1">
    <citation type="submission" date="2023-06" db="EMBL/GenBank/DDBJ databases">
        <authorList>
            <person name="Jiang Y."/>
            <person name="Liu Q."/>
        </authorList>
    </citation>
    <scope>NUCLEOTIDE SEQUENCE</scope>
    <source>
        <strain evidence="3">CGMCC 1.12089</strain>
    </source>
</reference>
<dbReference type="InterPro" id="IPR006694">
    <property type="entry name" value="Fatty_acid_hydroxylase"/>
</dbReference>
<comment type="caution">
    <text evidence="3">The sequence shown here is derived from an EMBL/GenBank/DDBJ whole genome shotgun (WGS) entry which is preliminary data.</text>
</comment>
<dbReference type="RefSeq" id="WP_286658932.1">
    <property type="nucleotide sequence ID" value="NZ_JASZYV010000001.1"/>
</dbReference>
<evidence type="ECO:0000313" key="3">
    <source>
        <dbReference type="EMBL" id="MDM0043856.1"/>
    </source>
</evidence>
<evidence type="ECO:0000313" key="4">
    <source>
        <dbReference type="Proteomes" id="UP001174908"/>
    </source>
</evidence>
<feature type="transmembrane region" description="Helical" evidence="1">
    <location>
        <begin position="12"/>
        <end position="31"/>
    </location>
</feature>
<keyword evidence="1" id="KW-0812">Transmembrane</keyword>
<gene>
    <name evidence="3" type="ORF">QTH91_05115</name>
</gene>